<gene>
    <name evidence="2" type="primary">Acey_s0127.g1410</name>
    <name evidence="2" type="ORF">Y032_0127g1410</name>
</gene>
<evidence type="ECO:0000256" key="1">
    <source>
        <dbReference type="SAM" id="MobiDB-lite"/>
    </source>
</evidence>
<evidence type="ECO:0000313" key="2">
    <source>
        <dbReference type="EMBL" id="EYB98904.1"/>
    </source>
</evidence>
<dbReference type="EMBL" id="JARK01001463">
    <property type="protein sequence ID" value="EYB98904.1"/>
    <property type="molecule type" value="Genomic_DNA"/>
</dbReference>
<comment type="caution">
    <text evidence="2">The sequence shown here is derived from an EMBL/GenBank/DDBJ whole genome shotgun (WGS) entry which is preliminary data.</text>
</comment>
<protein>
    <submittedName>
        <fullName evidence="2">Uncharacterized protein</fullName>
    </submittedName>
</protein>
<dbReference type="OrthoDB" id="5855027at2759"/>
<reference evidence="3" key="1">
    <citation type="journal article" date="2015" name="Nat. Genet.">
        <title>The genome and transcriptome of the zoonotic hookworm Ancylostoma ceylanicum identify infection-specific gene families.</title>
        <authorList>
            <person name="Schwarz E.M."/>
            <person name="Hu Y."/>
            <person name="Antoshechkin I."/>
            <person name="Miller M.M."/>
            <person name="Sternberg P.W."/>
            <person name="Aroian R.V."/>
        </authorList>
    </citation>
    <scope>NUCLEOTIDE SEQUENCE</scope>
    <source>
        <strain evidence="3">HY135</strain>
    </source>
</reference>
<keyword evidence="3" id="KW-1185">Reference proteome</keyword>
<proteinExistence type="predicted"/>
<feature type="region of interest" description="Disordered" evidence="1">
    <location>
        <begin position="243"/>
        <end position="294"/>
    </location>
</feature>
<accession>A0A016T8F6</accession>
<organism evidence="2 3">
    <name type="scientific">Ancylostoma ceylanicum</name>
    <dbReference type="NCBI Taxonomy" id="53326"/>
    <lineage>
        <taxon>Eukaryota</taxon>
        <taxon>Metazoa</taxon>
        <taxon>Ecdysozoa</taxon>
        <taxon>Nematoda</taxon>
        <taxon>Chromadorea</taxon>
        <taxon>Rhabditida</taxon>
        <taxon>Rhabditina</taxon>
        <taxon>Rhabditomorpha</taxon>
        <taxon>Strongyloidea</taxon>
        <taxon>Ancylostomatidae</taxon>
        <taxon>Ancylostomatinae</taxon>
        <taxon>Ancylostoma</taxon>
    </lineage>
</organism>
<sequence length="294" mass="32645">MASSHVVVYFPTAKNADIVSISAVAGEPVVGHITKVRWQGRAYRAKIMFLGTKPACEAAIKDVTKEGELRERFFLAGDSATPLDADDSDENDQPNDSATTSLMKEILAQVAQLSKTTATMLRDQRIAMESSLARLERRLCKVEGLLEEKNSTSGELNFKYVSRERVESLLALKCGKLSKFALALEKEVFADDTSELHHKIEDRKNAAGRINFIREVIFKYFNVSSDSEDSVWQTVKNALNGKARALRRARPSDSQEQGLGARLTPPPSEERLETPTGSSGNGDPFEFFDDFDDY</sequence>
<dbReference type="Proteomes" id="UP000024635">
    <property type="component" value="Unassembled WGS sequence"/>
</dbReference>
<name>A0A016T8F6_9BILA</name>
<evidence type="ECO:0000313" key="3">
    <source>
        <dbReference type="Proteomes" id="UP000024635"/>
    </source>
</evidence>
<dbReference type="AlphaFoldDB" id="A0A016T8F6"/>